<name>A0ABY9TJ23_9GAMM</name>
<gene>
    <name evidence="5" type="ORF">RI845_17035</name>
</gene>
<evidence type="ECO:0000313" key="5">
    <source>
        <dbReference type="EMBL" id="WNC68218.1"/>
    </source>
</evidence>
<dbReference type="Proteomes" id="UP001248581">
    <property type="component" value="Chromosome"/>
</dbReference>
<dbReference type="InterPro" id="IPR011711">
    <property type="entry name" value="GntR_C"/>
</dbReference>
<dbReference type="InterPro" id="IPR036388">
    <property type="entry name" value="WH-like_DNA-bd_sf"/>
</dbReference>
<evidence type="ECO:0000256" key="2">
    <source>
        <dbReference type="ARBA" id="ARBA00023125"/>
    </source>
</evidence>
<feature type="domain" description="GntR C-terminal" evidence="4">
    <location>
        <begin position="161"/>
        <end position="289"/>
    </location>
</feature>
<dbReference type="PANTHER" id="PTHR43537">
    <property type="entry name" value="TRANSCRIPTIONAL REGULATOR, GNTR FAMILY"/>
    <property type="match status" value="1"/>
</dbReference>
<dbReference type="PANTHER" id="PTHR43537:SF51">
    <property type="entry name" value="HTH-TYPE TRANSCRIPTIONAL REGULATOR LGOR-RELATED"/>
    <property type="match status" value="1"/>
</dbReference>
<keyword evidence="1" id="KW-0805">Transcription regulation</keyword>
<dbReference type="InterPro" id="IPR008920">
    <property type="entry name" value="TF_FadR/GntR_C"/>
</dbReference>
<dbReference type="Pfam" id="PF07729">
    <property type="entry name" value="FCD"/>
    <property type="match status" value="1"/>
</dbReference>
<keyword evidence="3" id="KW-0804">Transcription</keyword>
<dbReference type="EMBL" id="CP134146">
    <property type="protein sequence ID" value="WNC68218.1"/>
    <property type="molecule type" value="Genomic_DNA"/>
</dbReference>
<dbReference type="Gene3D" id="1.20.120.530">
    <property type="entry name" value="GntR ligand-binding domain-like"/>
    <property type="match status" value="1"/>
</dbReference>
<reference evidence="6" key="1">
    <citation type="submission" date="2023-09" db="EMBL/GenBank/DDBJ databases">
        <authorList>
            <person name="Li S."/>
            <person name="Li X."/>
            <person name="Zhang C."/>
            <person name="Zhao Z."/>
        </authorList>
    </citation>
    <scope>NUCLEOTIDE SEQUENCE [LARGE SCALE GENOMIC DNA]</scope>
    <source>
        <strain evidence="6">SQ345</strain>
    </source>
</reference>
<dbReference type="RefSeq" id="WP_348387375.1">
    <property type="nucleotide sequence ID" value="NZ_CP134146.1"/>
</dbReference>
<protein>
    <submittedName>
        <fullName evidence="5">GntR family transcriptional regulator</fullName>
    </submittedName>
</protein>
<dbReference type="InterPro" id="IPR036390">
    <property type="entry name" value="WH_DNA-bd_sf"/>
</dbReference>
<dbReference type="Gene3D" id="1.10.10.10">
    <property type="entry name" value="Winged helix-like DNA-binding domain superfamily/Winged helix DNA-binding domain"/>
    <property type="match status" value="2"/>
</dbReference>
<dbReference type="SUPFAM" id="SSF48008">
    <property type="entry name" value="GntR ligand-binding domain-like"/>
    <property type="match status" value="1"/>
</dbReference>
<accession>A0ABY9TJ23</accession>
<evidence type="ECO:0000259" key="4">
    <source>
        <dbReference type="SMART" id="SM00895"/>
    </source>
</evidence>
<dbReference type="SUPFAM" id="SSF46785">
    <property type="entry name" value="Winged helix' DNA-binding domain"/>
    <property type="match status" value="1"/>
</dbReference>
<proteinExistence type="predicted"/>
<sequence>MDVSNKTYLFKKSINSMLKLIVDLTDGQNVMPNDIELTRLLGISRTTVRACVEHLCDSGIVKRDGADKVVLRQPNTKDYFDIENKNSTKDEQIEKYFLNLINTGQLLPGDRFSELSLAKNSGCTTITVREFLIKFSNYGLIEKIPRGRWVMVTFDEEFARELISFREMVEMKAITELLKLPKNHSTWLELQELLHKHQEVRKDMENRYQEFPDLDRALHLIIQNCAKNRFTKQFFDIVSFVCHYHYQWDKTGELERFTVAIDEHIDLLNNLITHNNAGAIMSMEKHLNSAESTLLRCVHGLES</sequence>
<evidence type="ECO:0000313" key="6">
    <source>
        <dbReference type="Proteomes" id="UP001248581"/>
    </source>
</evidence>
<keyword evidence="6" id="KW-1185">Reference proteome</keyword>
<organism evidence="5 6">
    <name type="scientific">Thalassotalea nanhaiensis</name>
    <dbReference type="NCBI Taxonomy" id="3065648"/>
    <lineage>
        <taxon>Bacteria</taxon>
        <taxon>Pseudomonadati</taxon>
        <taxon>Pseudomonadota</taxon>
        <taxon>Gammaproteobacteria</taxon>
        <taxon>Alteromonadales</taxon>
        <taxon>Colwelliaceae</taxon>
        <taxon>Thalassotalea</taxon>
    </lineage>
</organism>
<dbReference type="SMART" id="SM00895">
    <property type="entry name" value="FCD"/>
    <property type="match status" value="1"/>
</dbReference>
<evidence type="ECO:0000256" key="3">
    <source>
        <dbReference type="ARBA" id="ARBA00023163"/>
    </source>
</evidence>
<evidence type="ECO:0000256" key="1">
    <source>
        <dbReference type="ARBA" id="ARBA00023015"/>
    </source>
</evidence>
<keyword evidence="2" id="KW-0238">DNA-binding</keyword>